<organism evidence="4 5">
    <name type="scientific">Alishewanella maricola</name>
    <dbReference type="NCBI Taxonomy" id="2795740"/>
    <lineage>
        <taxon>Bacteria</taxon>
        <taxon>Pseudomonadati</taxon>
        <taxon>Pseudomonadota</taxon>
        <taxon>Gammaproteobacteria</taxon>
        <taxon>Alteromonadales</taxon>
        <taxon>Alteromonadaceae</taxon>
        <taxon>Alishewanella</taxon>
    </lineage>
</organism>
<dbReference type="SUPFAM" id="SSF51735">
    <property type="entry name" value="NAD(P)-binding Rossmann-fold domains"/>
    <property type="match status" value="1"/>
</dbReference>
<dbReference type="PANTHER" id="PTHR48106">
    <property type="entry name" value="QUINONE OXIDOREDUCTASE PIG3-RELATED"/>
    <property type="match status" value="1"/>
</dbReference>
<evidence type="ECO:0000256" key="1">
    <source>
        <dbReference type="ARBA" id="ARBA00022857"/>
    </source>
</evidence>
<comment type="caution">
    <text evidence="4">The sequence shown here is derived from an EMBL/GenBank/DDBJ whole genome shotgun (WGS) entry which is preliminary data.</text>
</comment>
<keyword evidence="1" id="KW-0521">NADP</keyword>
<dbReference type="InterPro" id="IPR011032">
    <property type="entry name" value="GroES-like_sf"/>
</dbReference>
<keyword evidence="2" id="KW-0560">Oxidoreductase</keyword>
<dbReference type="NCBIfam" id="TIGR02824">
    <property type="entry name" value="quinone_pig3"/>
    <property type="match status" value="1"/>
</dbReference>
<dbReference type="InterPro" id="IPR013154">
    <property type="entry name" value="ADH-like_N"/>
</dbReference>
<dbReference type="RefSeq" id="WP_226751660.1">
    <property type="nucleotide sequence ID" value="NZ_JAEINI020000008.1"/>
</dbReference>
<dbReference type="SMART" id="SM00829">
    <property type="entry name" value="PKS_ER"/>
    <property type="match status" value="1"/>
</dbReference>
<dbReference type="CDD" id="cd05276">
    <property type="entry name" value="p53_inducible_oxidoreductase"/>
    <property type="match status" value="1"/>
</dbReference>
<dbReference type="InterPro" id="IPR020843">
    <property type="entry name" value="ER"/>
</dbReference>
<proteinExistence type="predicted"/>
<accession>A0ABS8C5I0</accession>
<name>A0ABS8C5I0_9ALTE</name>
<dbReference type="Pfam" id="PF08240">
    <property type="entry name" value="ADH_N"/>
    <property type="match status" value="1"/>
</dbReference>
<dbReference type="InterPro" id="IPR036291">
    <property type="entry name" value="NAD(P)-bd_dom_sf"/>
</dbReference>
<dbReference type="EMBL" id="JAEINI020000008">
    <property type="protein sequence ID" value="MCB5227597.1"/>
    <property type="molecule type" value="Genomic_DNA"/>
</dbReference>
<protein>
    <submittedName>
        <fullName evidence="4">NAD(P)H-quinone oxidoreductase</fullName>
    </submittedName>
</protein>
<dbReference type="SUPFAM" id="SSF50129">
    <property type="entry name" value="GroES-like"/>
    <property type="match status" value="1"/>
</dbReference>
<dbReference type="Proteomes" id="UP000633814">
    <property type="component" value="Unassembled WGS sequence"/>
</dbReference>
<dbReference type="Pfam" id="PF00107">
    <property type="entry name" value="ADH_zinc_N"/>
    <property type="match status" value="1"/>
</dbReference>
<dbReference type="Gene3D" id="3.40.50.720">
    <property type="entry name" value="NAD(P)-binding Rossmann-like Domain"/>
    <property type="match status" value="1"/>
</dbReference>
<sequence>MNKPIPQQMLAVSVQQPGKNSVLVWQSQPIPELMTGQLLIQVAACGINRADLMQRQGLYPPPPGDSDILGLEVAGIVVAVAEARLEAWLGRQVFGLVNGGGYAEYVVMPEAHAMLVPTGWTMVQAAATAETFLTAYQLLFTEGQAQPGQRVLIHAGASGVGTSAIQLAKAKGLHSAVTVGSTDKAEACLKLGAEYAINYRQQQFSDVLKQSWPEGINLILDPVAGPYINQDVALLAQDGKIIIYAMMGGRTVPEFELVPLFRKRGQLWCSTLRNRDLAYKGKLTADFIHDFAADMARGKVTPVIQQQFAASDVEQAHQLLASNQTIGKLVLTF</sequence>
<dbReference type="InterPro" id="IPR014189">
    <property type="entry name" value="Quinone_OxRdtase_PIG3"/>
</dbReference>
<keyword evidence="5" id="KW-1185">Reference proteome</keyword>
<dbReference type="PANTHER" id="PTHR48106:SF18">
    <property type="entry name" value="QUINONE OXIDOREDUCTASE PIG3"/>
    <property type="match status" value="1"/>
</dbReference>
<gene>
    <name evidence="4" type="ORF">JAO78_012320</name>
</gene>
<dbReference type="Gene3D" id="3.90.180.10">
    <property type="entry name" value="Medium-chain alcohol dehydrogenases, catalytic domain"/>
    <property type="match status" value="1"/>
</dbReference>
<evidence type="ECO:0000256" key="2">
    <source>
        <dbReference type="ARBA" id="ARBA00023002"/>
    </source>
</evidence>
<reference evidence="4 5" key="1">
    <citation type="submission" date="2021-10" db="EMBL/GenBank/DDBJ databases">
        <title>Alishewanella koreense sp. nov. isolated from seawater of southwestern coast in South Korea and the proposal for the reclassification of Rheinheimera perlucida and Rheinheimera tuosuensis as Arsukibacterium perlucida and Arsukibacterium tuosuensis.</title>
        <authorList>
            <person name="Kim K.H."/>
            <person name="Ruan W."/>
            <person name="Kim K.R."/>
            <person name="Baek J.H."/>
            <person name="Jeon C.O."/>
        </authorList>
    </citation>
    <scope>NUCLEOTIDE SEQUENCE [LARGE SCALE GENOMIC DNA]</scope>
    <source>
        <strain evidence="4 5">16-MA</strain>
    </source>
</reference>
<dbReference type="InterPro" id="IPR013149">
    <property type="entry name" value="ADH-like_C"/>
</dbReference>
<evidence type="ECO:0000313" key="4">
    <source>
        <dbReference type="EMBL" id="MCB5227597.1"/>
    </source>
</evidence>
<feature type="domain" description="Enoyl reductase (ER)" evidence="3">
    <location>
        <begin position="18"/>
        <end position="331"/>
    </location>
</feature>
<evidence type="ECO:0000313" key="5">
    <source>
        <dbReference type="Proteomes" id="UP000633814"/>
    </source>
</evidence>
<evidence type="ECO:0000259" key="3">
    <source>
        <dbReference type="SMART" id="SM00829"/>
    </source>
</evidence>